<evidence type="ECO:0000313" key="2">
    <source>
        <dbReference type="EMBL" id="OXA56063.1"/>
    </source>
</evidence>
<evidence type="ECO:0000256" key="1">
    <source>
        <dbReference type="SAM" id="Phobius"/>
    </source>
</evidence>
<dbReference type="EMBL" id="LNIX01000004">
    <property type="protein sequence ID" value="OXA56063.1"/>
    <property type="molecule type" value="Genomic_DNA"/>
</dbReference>
<keyword evidence="1" id="KW-1133">Transmembrane helix</keyword>
<dbReference type="Proteomes" id="UP000198287">
    <property type="component" value="Unassembled WGS sequence"/>
</dbReference>
<evidence type="ECO:0000313" key="3">
    <source>
        <dbReference type="Proteomes" id="UP000198287"/>
    </source>
</evidence>
<reference evidence="2 3" key="1">
    <citation type="submission" date="2015-12" db="EMBL/GenBank/DDBJ databases">
        <title>The genome of Folsomia candida.</title>
        <authorList>
            <person name="Faddeeva A."/>
            <person name="Derks M.F."/>
            <person name="Anvar Y."/>
            <person name="Smit S."/>
            <person name="Van Straalen N."/>
            <person name="Roelofs D."/>
        </authorList>
    </citation>
    <scope>NUCLEOTIDE SEQUENCE [LARGE SCALE GENOMIC DNA]</scope>
    <source>
        <strain evidence="2 3">VU population</strain>
        <tissue evidence="2">Whole body</tissue>
    </source>
</reference>
<comment type="caution">
    <text evidence="2">The sequence shown here is derived from an EMBL/GenBank/DDBJ whole genome shotgun (WGS) entry which is preliminary data.</text>
</comment>
<keyword evidence="1" id="KW-0812">Transmembrane</keyword>
<keyword evidence="3" id="KW-1185">Reference proteome</keyword>
<feature type="transmembrane region" description="Helical" evidence="1">
    <location>
        <begin position="101"/>
        <end position="122"/>
    </location>
</feature>
<feature type="transmembrane region" description="Helical" evidence="1">
    <location>
        <begin position="170"/>
        <end position="192"/>
    </location>
</feature>
<gene>
    <name evidence="2" type="ORF">Fcan01_09353</name>
</gene>
<protein>
    <submittedName>
        <fullName evidence="2">Uncharacterized protein</fullName>
    </submittedName>
</protein>
<name>A0A226EEK3_FOLCA</name>
<feature type="transmembrane region" description="Helical" evidence="1">
    <location>
        <begin position="134"/>
        <end position="158"/>
    </location>
</feature>
<feature type="transmembrane region" description="Helical" evidence="1">
    <location>
        <begin position="43"/>
        <end position="67"/>
    </location>
</feature>
<keyword evidence="1" id="KW-0472">Membrane</keyword>
<proteinExistence type="predicted"/>
<sequence>MYHFRTMRGGGAYVPPDTSTGLSWSQRPPELPRFTCGLAPQTLVKFFAAVDIAKNILGAVVFVYLYFKLRNADIEELKDEYSNNLDMQDYLNFPEWQQKGILFTFVLLFTLALIFSIILYRGARQANYSKLRIWFLYQLMSLITFSAVHIWMFIHGWLLPDRPRKLTGSLFLIFFMNYLWAGYSLYICYLLMVDISYFATSSVNNSRNGNLRMYQQQTEQFR</sequence>
<accession>A0A226EEK3</accession>
<dbReference type="AlphaFoldDB" id="A0A226EEK3"/>
<organism evidence="2 3">
    <name type="scientific">Folsomia candida</name>
    <name type="common">Springtail</name>
    <dbReference type="NCBI Taxonomy" id="158441"/>
    <lineage>
        <taxon>Eukaryota</taxon>
        <taxon>Metazoa</taxon>
        <taxon>Ecdysozoa</taxon>
        <taxon>Arthropoda</taxon>
        <taxon>Hexapoda</taxon>
        <taxon>Collembola</taxon>
        <taxon>Entomobryomorpha</taxon>
        <taxon>Isotomoidea</taxon>
        <taxon>Isotomidae</taxon>
        <taxon>Proisotominae</taxon>
        <taxon>Folsomia</taxon>
    </lineage>
</organism>